<organism evidence="2 3">
    <name type="scientific">Rhizobium mongolense USDA 1844</name>
    <dbReference type="NCBI Taxonomy" id="1079460"/>
    <lineage>
        <taxon>Bacteria</taxon>
        <taxon>Pseudomonadati</taxon>
        <taxon>Pseudomonadota</taxon>
        <taxon>Alphaproteobacteria</taxon>
        <taxon>Hyphomicrobiales</taxon>
        <taxon>Rhizobiaceae</taxon>
        <taxon>Rhizobium/Agrobacterium group</taxon>
        <taxon>Rhizobium</taxon>
    </lineage>
</organism>
<comment type="caution">
    <text evidence="2">The sequence shown here is derived from an EMBL/GenBank/DDBJ whole genome shotgun (WGS) entry which is preliminary data.</text>
</comment>
<reference evidence="2 3" key="1">
    <citation type="submission" date="2019-06" db="EMBL/GenBank/DDBJ databases">
        <title>Pac Bio to generate improved reference genome sequences for organisms with transposon mutant libraries (support for FEBA project).</title>
        <authorList>
            <person name="Blow M."/>
        </authorList>
    </citation>
    <scope>NUCLEOTIDE SEQUENCE [LARGE SCALE GENOMIC DNA]</scope>
    <source>
        <strain evidence="2 3">USDA 1844</strain>
    </source>
</reference>
<keyword evidence="1" id="KW-1133">Transmembrane helix</keyword>
<feature type="transmembrane region" description="Helical" evidence="1">
    <location>
        <begin position="31"/>
        <end position="49"/>
    </location>
</feature>
<gene>
    <name evidence="2" type="ORF">BCL32_2114</name>
</gene>
<evidence type="ECO:0000313" key="2">
    <source>
        <dbReference type="EMBL" id="TVZ73843.1"/>
    </source>
</evidence>
<protein>
    <submittedName>
        <fullName evidence="2">Uncharacterized protein</fullName>
    </submittedName>
</protein>
<dbReference type="Proteomes" id="UP000319824">
    <property type="component" value="Unassembled WGS sequence"/>
</dbReference>
<keyword evidence="1" id="KW-0812">Transmembrane</keyword>
<evidence type="ECO:0000313" key="3">
    <source>
        <dbReference type="Proteomes" id="UP000319824"/>
    </source>
</evidence>
<keyword evidence="1" id="KW-0472">Membrane</keyword>
<evidence type="ECO:0000256" key="1">
    <source>
        <dbReference type="SAM" id="Phobius"/>
    </source>
</evidence>
<sequence>MVDEVANDAEKARIEALFRKPVPWYNDPKTLRTFVMIGAIIGALLHLYFRYR</sequence>
<accession>A0A559TGY9</accession>
<name>A0A559TGY9_9HYPH</name>
<proteinExistence type="predicted"/>
<dbReference type="EMBL" id="VISO01000002">
    <property type="protein sequence ID" value="TVZ73843.1"/>
    <property type="molecule type" value="Genomic_DNA"/>
</dbReference>
<dbReference type="AlphaFoldDB" id="A0A559TGY9"/>